<reference evidence="1" key="1">
    <citation type="submission" date="2020-04" db="EMBL/GenBank/DDBJ databases">
        <authorList>
            <person name="Chiriac C."/>
            <person name="Salcher M."/>
            <person name="Ghai R."/>
            <person name="Kavagutti S V."/>
        </authorList>
    </citation>
    <scope>NUCLEOTIDE SEQUENCE</scope>
</reference>
<dbReference type="EMBL" id="LR796734">
    <property type="protein sequence ID" value="CAB4162749.1"/>
    <property type="molecule type" value="Genomic_DNA"/>
</dbReference>
<sequence>MLPSFEYPQYDINVPSLKKNYKFRPFLVKEEKLLLMAKETGNEKDILSSIKQIIDNCIISKDLSTDKMSLFDLEYIFLKLRSFSIDNIVKVSYRDFEDNKVYTFEINLDDIEIIFPENSDNVVKISDKTGITMKYPPASLYGDQEFLNLEKDQMFELIIRCIDSIYNDDEIYMAKDYKKEELEQFLENLNLKVFEGIQKFLLNVPKIEHVIKYKNELGNDREIILSSLNDFFTFR</sequence>
<evidence type="ECO:0000313" key="1">
    <source>
        <dbReference type="EMBL" id="CAB4162749.1"/>
    </source>
</evidence>
<proteinExistence type="predicted"/>
<gene>
    <name evidence="1" type="ORF">UFOVP787_105</name>
</gene>
<accession>A0A6J5NTI7</accession>
<dbReference type="Pfam" id="PF12322">
    <property type="entry name" value="T4_baseplate"/>
    <property type="match status" value="1"/>
</dbReference>
<organism evidence="1">
    <name type="scientific">uncultured Caudovirales phage</name>
    <dbReference type="NCBI Taxonomy" id="2100421"/>
    <lineage>
        <taxon>Viruses</taxon>
        <taxon>Duplodnaviria</taxon>
        <taxon>Heunggongvirae</taxon>
        <taxon>Uroviricota</taxon>
        <taxon>Caudoviricetes</taxon>
        <taxon>Peduoviridae</taxon>
        <taxon>Maltschvirus</taxon>
        <taxon>Maltschvirus maltsch</taxon>
    </lineage>
</organism>
<dbReference type="InterPro" id="IPR024364">
    <property type="entry name" value="Baseplate_phage_T4-like"/>
</dbReference>
<protein>
    <submittedName>
        <fullName evidence="1">Baseplate hub assembly protein, bacteriophage T4-like</fullName>
    </submittedName>
</protein>
<name>A0A6J5NTI7_9CAUD</name>